<dbReference type="InterPro" id="IPR050241">
    <property type="entry name" value="NAD-cap_RNA_hydrolase_NudC"/>
</dbReference>
<evidence type="ECO:0000313" key="4">
    <source>
        <dbReference type="EMBL" id="QGF24417.1"/>
    </source>
</evidence>
<dbReference type="GO" id="GO:0005829">
    <property type="term" value="C:cytosol"/>
    <property type="evidence" value="ECO:0007669"/>
    <property type="project" value="TreeGrafter"/>
</dbReference>
<protein>
    <recommendedName>
        <fullName evidence="3">Zinc ribbon NADH pyrophosphatase domain-containing protein</fullName>
    </recommendedName>
</protein>
<dbReference type="GO" id="GO:0035529">
    <property type="term" value="F:NADH pyrophosphatase activity"/>
    <property type="evidence" value="ECO:0007669"/>
    <property type="project" value="TreeGrafter"/>
</dbReference>
<dbReference type="GO" id="GO:0006742">
    <property type="term" value="P:NADP+ catabolic process"/>
    <property type="evidence" value="ECO:0007669"/>
    <property type="project" value="TreeGrafter"/>
</dbReference>
<dbReference type="InterPro" id="IPR015376">
    <property type="entry name" value="Znr_NADH_PPase"/>
</dbReference>
<sequence length="224" mass="24337">MMDWSSDSTLDRVEEHRDDAAWLHEQWHSPTARVLPVGPGGRLPVASDATLRYAPAAGELDPMTTHLLGLADGEPIFCQVVDTVAGDTATVREIGHRLTATQSDVAFSATALANWHRIEPRCSACGALTEPRRAGLMRHCPECGRDSWPRTDPAVIVAVTNGDDEILLAHQTAWPPAVCRCSQASSRQVNRWNRPSIARSSRNQAYGWESCATSAANPGPIPVR</sequence>
<dbReference type="KEGG" id="rain:Rai3103_12995"/>
<keyword evidence="2" id="KW-0378">Hydrolase</keyword>
<organism evidence="4 5">
    <name type="scientific">Raineyella fluvialis</name>
    <dbReference type="NCBI Taxonomy" id="2662261"/>
    <lineage>
        <taxon>Bacteria</taxon>
        <taxon>Bacillati</taxon>
        <taxon>Actinomycetota</taxon>
        <taxon>Actinomycetes</taxon>
        <taxon>Propionibacteriales</taxon>
        <taxon>Propionibacteriaceae</taxon>
        <taxon>Raineyella</taxon>
    </lineage>
</organism>
<feature type="domain" description="Zinc ribbon NADH pyrophosphatase" evidence="3">
    <location>
        <begin position="122"/>
        <end position="145"/>
    </location>
</feature>
<dbReference type="GO" id="GO:0019677">
    <property type="term" value="P:NAD+ catabolic process"/>
    <property type="evidence" value="ECO:0007669"/>
    <property type="project" value="TreeGrafter"/>
</dbReference>
<accession>A0A5Q2FF52</accession>
<dbReference type="PANTHER" id="PTHR42904:SF6">
    <property type="entry name" value="NAD-CAPPED RNA HYDROLASE NUDT12"/>
    <property type="match status" value="1"/>
</dbReference>
<dbReference type="Gene3D" id="3.90.79.20">
    <property type="match status" value="1"/>
</dbReference>
<comment type="cofactor">
    <cofactor evidence="1">
        <name>Mg(2+)</name>
        <dbReference type="ChEBI" id="CHEBI:18420"/>
    </cofactor>
</comment>
<gene>
    <name evidence="4" type="ORF">Rai3103_12995</name>
</gene>
<evidence type="ECO:0000313" key="5">
    <source>
        <dbReference type="Proteomes" id="UP000386847"/>
    </source>
</evidence>
<name>A0A5Q2FF52_9ACTN</name>
<evidence type="ECO:0000256" key="2">
    <source>
        <dbReference type="ARBA" id="ARBA00022801"/>
    </source>
</evidence>
<proteinExistence type="predicted"/>
<dbReference type="GO" id="GO:0046872">
    <property type="term" value="F:metal ion binding"/>
    <property type="evidence" value="ECO:0007669"/>
    <property type="project" value="InterPro"/>
</dbReference>
<evidence type="ECO:0000259" key="3">
    <source>
        <dbReference type="Pfam" id="PF09297"/>
    </source>
</evidence>
<dbReference type="EMBL" id="CP045725">
    <property type="protein sequence ID" value="QGF24417.1"/>
    <property type="molecule type" value="Genomic_DNA"/>
</dbReference>
<dbReference type="PANTHER" id="PTHR42904">
    <property type="entry name" value="NUDIX HYDROLASE, NUDC SUBFAMILY"/>
    <property type="match status" value="1"/>
</dbReference>
<dbReference type="InterPro" id="IPR015797">
    <property type="entry name" value="NUDIX_hydrolase-like_dom_sf"/>
</dbReference>
<evidence type="ECO:0000256" key="1">
    <source>
        <dbReference type="ARBA" id="ARBA00001946"/>
    </source>
</evidence>
<dbReference type="Proteomes" id="UP000386847">
    <property type="component" value="Chromosome"/>
</dbReference>
<reference evidence="4 5" key="1">
    <citation type="submission" date="2019-10" db="EMBL/GenBank/DDBJ databases">
        <title>Genomic analysis of Raineyella sp. CBA3103.</title>
        <authorList>
            <person name="Roh S.W."/>
        </authorList>
    </citation>
    <scope>NUCLEOTIDE SEQUENCE [LARGE SCALE GENOMIC DNA]</scope>
    <source>
        <strain evidence="4 5">CBA3103</strain>
    </source>
</reference>
<dbReference type="Pfam" id="PF09297">
    <property type="entry name" value="Zn_ribbon_NUD"/>
    <property type="match status" value="1"/>
</dbReference>
<keyword evidence="5" id="KW-1185">Reference proteome</keyword>
<dbReference type="AlphaFoldDB" id="A0A5Q2FF52"/>
<dbReference type="SUPFAM" id="SSF55811">
    <property type="entry name" value="Nudix"/>
    <property type="match status" value="1"/>
</dbReference>